<dbReference type="InterPro" id="IPR011990">
    <property type="entry name" value="TPR-like_helical_dom_sf"/>
</dbReference>
<feature type="compositionally biased region" description="Low complexity" evidence="2">
    <location>
        <begin position="239"/>
        <end position="249"/>
    </location>
</feature>
<protein>
    <submittedName>
        <fullName evidence="3">Tetratricopeptide repeat protein</fullName>
    </submittedName>
</protein>
<dbReference type="Proteomes" id="UP001371305">
    <property type="component" value="Unassembled WGS sequence"/>
</dbReference>
<proteinExistence type="predicted"/>
<feature type="compositionally biased region" description="Gly residues" evidence="2">
    <location>
        <begin position="26"/>
        <end position="51"/>
    </location>
</feature>
<dbReference type="InterPro" id="IPR019734">
    <property type="entry name" value="TPR_rpt"/>
</dbReference>
<feature type="region of interest" description="Disordered" evidence="2">
    <location>
        <begin position="20"/>
        <end position="282"/>
    </location>
</feature>
<feature type="region of interest" description="Disordered" evidence="2">
    <location>
        <begin position="606"/>
        <end position="627"/>
    </location>
</feature>
<evidence type="ECO:0000256" key="2">
    <source>
        <dbReference type="SAM" id="MobiDB-lite"/>
    </source>
</evidence>
<feature type="repeat" description="TPR" evidence="1">
    <location>
        <begin position="561"/>
        <end position="594"/>
    </location>
</feature>
<name>A0ABU9AT37_9BACT</name>
<accession>A0ABU9AT37</accession>
<feature type="compositionally biased region" description="Gly residues" evidence="2">
    <location>
        <begin position="105"/>
        <end position="146"/>
    </location>
</feature>
<reference evidence="3 4" key="1">
    <citation type="submission" date="2024-04" db="EMBL/GenBank/DDBJ databases">
        <title>Luteolibacter sp. isolated from soil.</title>
        <authorList>
            <person name="An J."/>
        </authorList>
    </citation>
    <scope>NUCLEOTIDE SEQUENCE [LARGE SCALE GENOMIC DNA]</scope>
    <source>
        <strain evidence="3 4">Y139</strain>
    </source>
</reference>
<gene>
    <name evidence="3" type="ORF">WKV53_10395</name>
</gene>
<evidence type="ECO:0000313" key="3">
    <source>
        <dbReference type="EMBL" id="MEK7950909.1"/>
    </source>
</evidence>
<keyword evidence="1" id="KW-0802">TPR repeat</keyword>
<feature type="compositionally biased region" description="Gly residues" evidence="2">
    <location>
        <begin position="198"/>
        <end position="209"/>
    </location>
</feature>
<feature type="compositionally biased region" description="Basic and acidic residues" evidence="2">
    <location>
        <begin position="254"/>
        <end position="281"/>
    </location>
</feature>
<evidence type="ECO:0000256" key="1">
    <source>
        <dbReference type="PROSITE-ProRule" id="PRU00339"/>
    </source>
</evidence>
<dbReference type="PROSITE" id="PS50005">
    <property type="entry name" value="TPR"/>
    <property type="match status" value="1"/>
</dbReference>
<evidence type="ECO:0000313" key="4">
    <source>
        <dbReference type="Proteomes" id="UP001371305"/>
    </source>
</evidence>
<keyword evidence="4" id="KW-1185">Reference proteome</keyword>
<dbReference type="SUPFAM" id="SSF48452">
    <property type="entry name" value="TPR-like"/>
    <property type="match status" value="1"/>
</dbReference>
<sequence>MKLVPTFLTVLLGLFLANHDSEARGEGGGGHRGGGGGGGGGMNRGGGGGGASRSPMTGSKIARPQGQPQSKPTARPTMPQARPEAKPAPKQPVQRPSVQKPVTRPGGGGGGAGAGGGGNNKLPGGGGNADVRPGGGGAGGAGGGGDRGPDKRPSVDRPGQNKPSTLPGMVTYPTKPDKGKPTRPGAGGEGTPGFANRPGGGNGPGGNNRPGGDNRPGDRPGTDDRPGNRPGNGNGNLPGMGNRPGNNRPGQGGRFDKDGPSIVDRDRVNIDRDRTNIRGGDRNNVYVGQVNVGRKNVALNRPSTLPADRRGWDGNRWGGNNGVWGNRVNIGNNVNININNNFRHNNNFACRPNYWGARPWWGSGNYYKWHHGHWGYGWNHAYYRHNWWYDNDDDFAKGFMWGIGVWSLGNMIYDMGYQSYKNPYPAPPVQNTYITYNQPVSVAAAKNPPGDEAAASTAESKSADALEASRDAFKGGDYTTALSKVDEAISYVPGDTTLHEYRALCFFALGKYSDAAGVLNPVLASGPGWSWDTMIDFYNGSSAYNDQLRRIEAYAKSSGKADGHFLLGYHYLVCGHMEKSYEQFAKASQMEPADSISRQLAELTKSSIPDGTSDDAGPAPTRPPLVPADKLVGTWTSDTGNGKITFTMTEGGDYTWGFKPASGDPTEMKGTYGLNDKGLLVLTSDDTQMVSAVEMKAEGKMQFELVGAPDGDAGLEFTKG</sequence>
<dbReference type="RefSeq" id="WP_341404510.1">
    <property type="nucleotide sequence ID" value="NZ_JBBUKT010000003.1"/>
</dbReference>
<dbReference type="Gene3D" id="1.25.40.10">
    <property type="entry name" value="Tetratricopeptide repeat domain"/>
    <property type="match status" value="1"/>
</dbReference>
<organism evidence="3 4">
    <name type="scientific">Luteolibacter soli</name>
    <dbReference type="NCBI Taxonomy" id="3135280"/>
    <lineage>
        <taxon>Bacteria</taxon>
        <taxon>Pseudomonadati</taxon>
        <taxon>Verrucomicrobiota</taxon>
        <taxon>Verrucomicrobiia</taxon>
        <taxon>Verrucomicrobiales</taxon>
        <taxon>Verrucomicrobiaceae</taxon>
        <taxon>Luteolibacter</taxon>
    </lineage>
</organism>
<dbReference type="EMBL" id="JBBUKT010000003">
    <property type="protein sequence ID" value="MEK7950909.1"/>
    <property type="molecule type" value="Genomic_DNA"/>
</dbReference>
<comment type="caution">
    <text evidence="3">The sequence shown here is derived from an EMBL/GenBank/DDBJ whole genome shotgun (WGS) entry which is preliminary data.</text>
</comment>
<feature type="compositionally biased region" description="Basic and acidic residues" evidence="2">
    <location>
        <begin position="215"/>
        <end position="227"/>
    </location>
</feature>